<dbReference type="Gene3D" id="2.40.160.10">
    <property type="entry name" value="Porin"/>
    <property type="match status" value="1"/>
</dbReference>
<comment type="subcellular location">
    <subcellularLocation>
        <location evidence="1">Cell outer membrane</location>
        <topology evidence="1">Multi-pass membrane protein</topology>
    </subcellularLocation>
</comment>
<dbReference type="InterPro" id="IPR033900">
    <property type="entry name" value="Gram_neg_porin_domain"/>
</dbReference>
<dbReference type="CDD" id="cd00342">
    <property type="entry name" value="gram_neg_porins"/>
    <property type="match status" value="1"/>
</dbReference>
<dbReference type="GO" id="GO:0015288">
    <property type="term" value="F:porin activity"/>
    <property type="evidence" value="ECO:0007669"/>
    <property type="project" value="UniProtKB-KW"/>
</dbReference>
<dbReference type="PANTHER" id="PTHR34501:SF9">
    <property type="entry name" value="MAJOR OUTER MEMBRANE PROTEIN P.IA"/>
    <property type="match status" value="1"/>
</dbReference>
<feature type="signal peptide" evidence="11">
    <location>
        <begin position="1"/>
        <end position="20"/>
    </location>
</feature>
<evidence type="ECO:0000256" key="9">
    <source>
        <dbReference type="ARBA" id="ARBA00023136"/>
    </source>
</evidence>
<evidence type="ECO:0000256" key="10">
    <source>
        <dbReference type="ARBA" id="ARBA00023237"/>
    </source>
</evidence>
<keyword evidence="10" id="KW-0998">Cell outer membrane</keyword>
<evidence type="ECO:0000256" key="4">
    <source>
        <dbReference type="ARBA" id="ARBA00022452"/>
    </source>
</evidence>
<comment type="caution">
    <text evidence="13">The sequence shown here is derived from an EMBL/GenBank/DDBJ whole genome shotgun (WGS) entry which is preliminary data.</text>
</comment>
<dbReference type="InterPro" id="IPR023614">
    <property type="entry name" value="Porin_dom_sf"/>
</dbReference>
<dbReference type="GO" id="GO:0009279">
    <property type="term" value="C:cell outer membrane"/>
    <property type="evidence" value="ECO:0007669"/>
    <property type="project" value="UniProtKB-SubCell"/>
</dbReference>
<keyword evidence="3" id="KW-0813">Transport</keyword>
<evidence type="ECO:0000313" key="13">
    <source>
        <dbReference type="EMBL" id="MDQ9072616.1"/>
    </source>
</evidence>
<keyword evidence="9" id="KW-0472">Membrane</keyword>
<evidence type="ECO:0000256" key="1">
    <source>
        <dbReference type="ARBA" id="ARBA00004571"/>
    </source>
</evidence>
<evidence type="ECO:0000313" key="14">
    <source>
        <dbReference type="Proteomes" id="UP001243195"/>
    </source>
</evidence>
<evidence type="ECO:0000256" key="11">
    <source>
        <dbReference type="SAM" id="SignalP"/>
    </source>
</evidence>
<gene>
    <name evidence="13" type="ORF">RFH51_14235</name>
</gene>
<dbReference type="AlphaFoldDB" id="A0AAW8JMW4"/>
<dbReference type="SUPFAM" id="SSF56935">
    <property type="entry name" value="Porins"/>
    <property type="match status" value="1"/>
</dbReference>
<dbReference type="RefSeq" id="WP_277091803.1">
    <property type="nucleotide sequence ID" value="NZ_JAKVJG010000021.1"/>
</dbReference>
<feature type="chain" id="PRO_5043756943" evidence="11">
    <location>
        <begin position="21"/>
        <end position="369"/>
    </location>
</feature>
<dbReference type="GO" id="GO:0006811">
    <property type="term" value="P:monoatomic ion transport"/>
    <property type="evidence" value="ECO:0007669"/>
    <property type="project" value="UniProtKB-KW"/>
</dbReference>
<keyword evidence="4" id="KW-1134">Transmembrane beta strand</keyword>
<evidence type="ECO:0000256" key="3">
    <source>
        <dbReference type="ARBA" id="ARBA00022448"/>
    </source>
</evidence>
<keyword evidence="7" id="KW-0406">Ion transport</keyword>
<keyword evidence="8" id="KW-0626">Porin</keyword>
<sequence>MKKVLLAAAVASLGLSAAHAAPTLYGKLNVSLNQVDNNDWKGNDQTQLNSNASRIGVKGEEKLTDKVGVIYQAEWGFSVDGSGSDNEWSARNRFLGLKFKDIGSLKAGQYDSYFKTAAGRYQDIFNDDTNLDITKTMYGEERLKNVVGFETDKNLLIPGLVFSVMAQMGENDSSAYSTKKRDSFGSGVSTSLAYDNKDLGLAAAVAGNFGVQGAYNALSLKGIESDAVRVTGSYDFTKVGLAGLVLGALYQHAEPSDAPSAASLAGAVDKDGKTLGLDKRVGQNLEENAWLIQATYNILNTPWTVKGQYQSAKTEWDGGDRKLDQYGVGVDYNFNKQTRFYGVLAQQKRDWQSNDDKKTVYGLGMEYNF</sequence>
<dbReference type="PANTHER" id="PTHR34501">
    <property type="entry name" value="PROTEIN YDDL-RELATED"/>
    <property type="match status" value="1"/>
</dbReference>
<evidence type="ECO:0000259" key="12">
    <source>
        <dbReference type="Pfam" id="PF13609"/>
    </source>
</evidence>
<evidence type="ECO:0000256" key="2">
    <source>
        <dbReference type="ARBA" id="ARBA00011233"/>
    </source>
</evidence>
<proteinExistence type="predicted"/>
<evidence type="ECO:0000256" key="5">
    <source>
        <dbReference type="ARBA" id="ARBA00022692"/>
    </source>
</evidence>
<protein>
    <submittedName>
        <fullName evidence="13">Porin</fullName>
    </submittedName>
</protein>
<evidence type="ECO:0000256" key="7">
    <source>
        <dbReference type="ARBA" id="ARBA00023065"/>
    </source>
</evidence>
<dbReference type="Pfam" id="PF13609">
    <property type="entry name" value="Porin_4"/>
    <property type="match status" value="1"/>
</dbReference>
<feature type="domain" description="Porin" evidence="12">
    <location>
        <begin position="7"/>
        <end position="350"/>
    </location>
</feature>
<dbReference type="Proteomes" id="UP001243195">
    <property type="component" value="Unassembled WGS sequence"/>
</dbReference>
<keyword evidence="6 11" id="KW-0732">Signal</keyword>
<dbReference type="InterPro" id="IPR050298">
    <property type="entry name" value="Gram-neg_bact_OMP"/>
</dbReference>
<comment type="subunit">
    <text evidence="2">Homotrimer.</text>
</comment>
<keyword evidence="5" id="KW-0812">Transmembrane</keyword>
<dbReference type="GO" id="GO:0046930">
    <property type="term" value="C:pore complex"/>
    <property type="evidence" value="ECO:0007669"/>
    <property type="project" value="UniProtKB-KW"/>
</dbReference>
<accession>A0AAW8JMW4</accession>
<organism evidence="13 14">
    <name type="scientific">Acinetobacter gerneri</name>
    <dbReference type="NCBI Taxonomy" id="202952"/>
    <lineage>
        <taxon>Bacteria</taxon>
        <taxon>Pseudomonadati</taxon>
        <taxon>Pseudomonadota</taxon>
        <taxon>Gammaproteobacteria</taxon>
        <taxon>Moraxellales</taxon>
        <taxon>Moraxellaceae</taxon>
        <taxon>Acinetobacter</taxon>
    </lineage>
</organism>
<name>A0AAW8JMW4_9GAMM</name>
<evidence type="ECO:0000256" key="6">
    <source>
        <dbReference type="ARBA" id="ARBA00022729"/>
    </source>
</evidence>
<dbReference type="EMBL" id="JAVIDA010000023">
    <property type="protein sequence ID" value="MDQ9072616.1"/>
    <property type="molecule type" value="Genomic_DNA"/>
</dbReference>
<reference evidence="13" key="1">
    <citation type="submission" date="2023-08" db="EMBL/GenBank/DDBJ databases">
        <title>Emergence of clinically-relevant ST2 carbapenem-resistant Acinetobacter baumannii strains in hospital sewages in Zhejiang, East of China.</title>
        <authorList>
            <person name="Kaichao C."/>
            <person name="Zhang R."/>
        </authorList>
    </citation>
    <scope>NUCLEOTIDE SEQUENCE</scope>
    <source>
        <strain evidence="13">M-SY-60</strain>
    </source>
</reference>
<evidence type="ECO:0000256" key="8">
    <source>
        <dbReference type="ARBA" id="ARBA00023114"/>
    </source>
</evidence>